<sequence>MEQSKSPISPTASAPTRAPGAEPALGESGGPDLTSGEPTAAEARGLAARLKAFAHPDRKQSIAQLLTTGIAFLALWVAMWFAAEHAYWLTLLLAVPAAAFMVRLFVIQHDCGHGAFFRSTLANNIAGRILGVITLTPYDYWRRAHAAHHATSGNLGRRGIGDIHTLTVSEYQALGGWSRFAYRFYRHPLVLFGLGPTYLFVLKHRLPIDLPWSRREMWLSVLATNLAIAGAITALILAIGPVGVMKIQGPVILLASSLGVWLFFIQHQFEDAHWRGDGDWNVHLAALQGSSHYVLPRFLRWLTASIGLHHVHHLCSRIPNYRLQDCVDQLPELAKANRLTLRESIGCARLALWDEVRGRMVRFRDLPKKISA</sequence>
<dbReference type="Pfam" id="PF00487">
    <property type="entry name" value="FA_desaturase"/>
    <property type="match status" value="1"/>
</dbReference>
<dbReference type="RefSeq" id="WP_379961640.1">
    <property type="nucleotide sequence ID" value="NZ_JAUYVI010000010.1"/>
</dbReference>
<feature type="transmembrane region" description="Helical" evidence="2">
    <location>
        <begin position="218"/>
        <end position="239"/>
    </location>
</feature>
<name>A0ABU0YXG8_9PROT</name>
<accession>A0ABU0YXG8</accession>
<feature type="region of interest" description="Disordered" evidence="1">
    <location>
        <begin position="1"/>
        <end position="38"/>
    </location>
</feature>
<protein>
    <submittedName>
        <fullName evidence="4">Fatty acid desaturase</fullName>
        <ecNumber evidence="4">1.14.19.-</ecNumber>
    </submittedName>
</protein>
<organism evidence="4 5">
    <name type="scientific">Dongia sedimenti</name>
    <dbReference type="NCBI Taxonomy" id="3064282"/>
    <lineage>
        <taxon>Bacteria</taxon>
        <taxon>Pseudomonadati</taxon>
        <taxon>Pseudomonadota</taxon>
        <taxon>Alphaproteobacteria</taxon>
        <taxon>Rhodospirillales</taxon>
        <taxon>Dongiaceae</taxon>
        <taxon>Dongia</taxon>
    </lineage>
</organism>
<evidence type="ECO:0000256" key="2">
    <source>
        <dbReference type="SAM" id="Phobius"/>
    </source>
</evidence>
<evidence type="ECO:0000313" key="4">
    <source>
        <dbReference type="EMBL" id="MDQ7251353.1"/>
    </source>
</evidence>
<evidence type="ECO:0000259" key="3">
    <source>
        <dbReference type="Pfam" id="PF00487"/>
    </source>
</evidence>
<feature type="transmembrane region" description="Helical" evidence="2">
    <location>
        <begin position="189"/>
        <end position="206"/>
    </location>
</feature>
<keyword evidence="2" id="KW-1133">Transmembrane helix</keyword>
<dbReference type="GO" id="GO:0016491">
    <property type="term" value="F:oxidoreductase activity"/>
    <property type="evidence" value="ECO:0007669"/>
    <property type="project" value="UniProtKB-KW"/>
</dbReference>
<evidence type="ECO:0000313" key="5">
    <source>
        <dbReference type="Proteomes" id="UP001230156"/>
    </source>
</evidence>
<dbReference type="CDD" id="cd03507">
    <property type="entry name" value="Delta12-FADS-like"/>
    <property type="match status" value="1"/>
</dbReference>
<feature type="transmembrane region" description="Helical" evidence="2">
    <location>
        <begin position="87"/>
        <end position="106"/>
    </location>
</feature>
<dbReference type="InterPro" id="IPR005804">
    <property type="entry name" value="FA_desaturase_dom"/>
</dbReference>
<dbReference type="EC" id="1.14.19.-" evidence="4"/>
<feature type="domain" description="Fatty acid desaturase" evidence="3">
    <location>
        <begin position="88"/>
        <end position="342"/>
    </location>
</feature>
<dbReference type="InterPro" id="IPR012171">
    <property type="entry name" value="Fatty_acid_desaturase"/>
</dbReference>
<keyword evidence="4" id="KW-0560">Oxidoreductase</keyword>
<keyword evidence="2" id="KW-0472">Membrane</keyword>
<gene>
    <name evidence="4" type="ORF">Q8A70_26950</name>
</gene>
<dbReference type="PANTHER" id="PTHR19353">
    <property type="entry name" value="FATTY ACID DESATURASE 2"/>
    <property type="match status" value="1"/>
</dbReference>
<feature type="transmembrane region" description="Helical" evidence="2">
    <location>
        <begin position="251"/>
        <end position="269"/>
    </location>
</feature>
<keyword evidence="2" id="KW-0812">Transmembrane</keyword>
<dbReference type="PANTHER" id="PTHR19353:SF73">
    <property type="entry name" value="FATTY ACID DESATURASE"/>
    <property type="match status" value="1"/>
</dbReference>
<keyword evidence="5" id="KW-1185">Reference proteome</keyword>
<feature type="compositionally biased region" description="Polar residues" evidence="1">
    <location>
        <begin position="1"/>
        <end position="14"/>
    </location>
</feature>
<proteinExistence type="predicted"/>
<feature type="transmembrane region" description="Helical" evidence="2">
    <location>
        <begin position="61"/>
        <end position="81"/>
    </location>
</feature>
<reference evidence="5" key="1">
    <citation type="submission" date="2023-08" db="EMBL/GenBank/DDBJ databases">
        <title>Rhodospirillaceae gen. nov., a novel taxon isolated from the Yangtze River Yuezi River estuary sludge.</title>
        <authorList>
            <person name="Ruan L."/>
        </authorList>
    </citation>
    <scope>NUCLEOTIDE SEQUENCE [LARGE SCALE GENOMIC DNA]</scope>
    <source>
        <strain evidence="5">R-7</strain>
    </source>
</reference>
<dbReference type="EMBL" id="JAUYVI010000010">
    <property type="protein sequence ID" value="MDQ7251353.1"/>
    <property type="molecule type" value="Genomic_DNA"/>
</dbReference>
<dbReference type="Proteomes" id="UP001230156">
    <property type="component" value="Unassembled WGS sequence"/>
</dbReference>
<evidence type="ECO:0000256" key="1">
    <source>
        <dbReference type="SAM" id="MobiDB-lite"/>
    </source>
</evidence>
<comment type="caution">
    <text evidence="4">The sequence shown here is derived from an EMBL/GenBank/DDBJ whole genome shotgun (WGS) entry which is preliminary data.</text>
</comment>